<accession>A0AAU8J8D0</accession>
<reference evidence="2" key="1">
    <citation type="submission" date="2024-07" db="EMBL/GenBank/DDBJ databases">
        <authorList>
            <person name="Kim Y.J."/>
            <person name="Jeong J.Y."/>
        </authorList>
    </citation>
    <scope>NUCLEOTIDE SEQUENCE</scope>
    <source>
        <strain evidence="2">GIHE-MW2</strain>
    </source>
</reference>
<feature type="compositionally biased region" description="Basic residues" evidence="1">
    <location>
        <begin position="55"/>
        <end position="66"/>
    </location>
</feature>
<evidence type="ECO:0008006" key="3">
    <source>
        <dbReference type="Google" id="ProtNLM"/>
    </source>
</evidence>
<evidence type="ECO:0000313" key="2">
    <source>
        <dbReference type="EMBL" id="XCM34964.1"/>
    </source>
</evidence>
<sequence>MLIRRKTGFLSTLFAFVATIVAETRFLISGRERSQPHAALTTNERSPPLYVFSSPRRRRLTRGSTR</sequence>
<proteinExistence type="predicted"/>
<organism evidence="2">
    <name type="scientific">Planktothricoides raciborskii GIHE-MW2</name>
    <dbReference type="NCBI Taxonomy" id="2792601"/>
    <lineage>
        <taxon>Bacteria</taxon>
        <taxon>Bacillati</taxon>
        <taxon>Cyanobacteriota</taxon>
        <taxon>Cyanophyceae</taxon>
        <taxon>Oscillatoriophycideae</taxon>
        <taxon>Oscillatoriales</taxon>
        <taxon>Oscillatoriaceae</taxon>
        <taxon>Planktothricoides</taxon>
    </lineage>
</organism>
<dbReference type="RefSeq" id="WP_354634731.1">
    <property type="nucleotide sequence ID" value="NZ_CP159837.1"/>
</dbReference>
<protein>
    <recommendedName>
        <fullName evidence="3">Secreted protein</fullName>
    </recommendedName>
</protein>
<evidence type="ECO:0000256" key="1">
    <source>
        <dbReference type="SAM" id="MobiDB-lite"/>
    </source>
</evidence>
<feature type="region of interest" description="Disordered" evidence="1">
    <location>
        <begin position="33"/>
        <end position="66"/>
    </location>
</feature>
<gene>
    <name evidence="2" type="ORF">ABWT76_003608</name>
</gene>
<dbReference type="AlphaFoldDB" id="A0AAU8J8D0"/>
<dbReference type="EMBL" id="CP159837">
    <property type="protein sequence ID" value="XCM34964.1"/>
    <property type="molecule type" value="Genomic_DNA"/>
</dbReference>
<name>A0AAU8J8D0_9CYAN</name>